<dbReference type="InterPro" id="IPR015421">
    <property type="entry name" value="PyrdxlP-dep_Trfase_major"/>
</dbReference>
<name>A0AA37JH08_9FIRM</name>
<sequence length="363" mass="40621">MNIPFSTFSQIHAEIQQEMTEKFTQVYNRGWFIQGEEYEAFNREFADWNNAGYAVGLATGLDAIYLSLKALQIGPGDEVIIPSNTFIATALAVSYTGAKIILVDPDPHTYNMCSDGLEDSITSSTKAIIAVHLYGQAADMDPIIEIAQKYNLYVIEDCAQAHGATYKGIKVGTFGDVGCFSFYPGKNLGALGDAGAIITNNKELAEKIRALGNYGSIEKYHHIYKGTNSRLDELQAGFLRIKLKHLNYYNDKRNEIASKYLARINNPKIILPEIGKNRTHIWHIFAIMCNTRDDLKEYLATKGIGCVCHYPISIARQEAYRDEHLPLLPIAEYIASNELSLPMFVGMTEEEITYVIDALNTYK</sequence>
<dbReference type="InterPro" id="IPR000653">
    <property type="entry name" value="DegT/StrS_aminotransferase"/>
</dbReference>
<comment type="similarity">
    <text evidence="2 5">Belongs to the DegT/DnrJ/EryC1 family.</text>
</comment>
<dbReference type="Gene3D" id="3.40.640.10">
    <property type="entry name" value="Type I PLP-dependent aspartate aminotransferase-like (Major domain)"/>
    <property type="match status" value="1"/>
</dbReference>
<dbReference type="PIRSF" id="PIRSF000390">
    <property type="entry name" value="PLP_StrS"/>
    <property type="match status" value="1"/>
</dbReference>
<dbReference type="AlphaFoldDB" id="A0AA37JH08"/>
<dbReference type="GO" id="GO:0008483">
    <property type="term" value="F:transaminase activity"/>
    <property type="evidence" value="ECO:0007669"/>
    <property type="project" value="TreeGrafter"/>
</dbReference>
<dbReference type="PANTHER" id="PTHR30244:SF36">
    <property type="entry name" value="3-OXO-GLUCOSE-6-PHOSPHATE:GLUTAMATE AMINOTRANSFERASE"/>
    <property type="match status" value="1"/>
</dbReference>
<evidence type="ECO:0000313" key="6">
    <source>
        <dbReference type="EMBL" id="GKG99052.1"/>
    </source>
</evidence>
<evidence type="ECO:0000256" key="5">
    <source>
        <dbReference type="RuleBase" id="RU004508"/>
    </source>
</evidence>
<dbReference type="SUPFAM" id="SSF53383">
    <property type="entry name" value="PLP-dependent transferases"/>
    <property type="match status" value="1"/>
</dbReference>
<evidence type="ECO:0000313" key="7">
    <source>
        <dbReference type="Proteomes" id="UP001055091"/>
    </source>
</evidence>
<accession>A0AA37JH08</accession>
<dbReference type="GO" id="GO:0000271">
    <property type="term" value="P:polysaccharide biosynthetic process"/>
    <property type="evidence" value="ECO:0007669"/>
    <property type="project" value="TreeGrafter"/>
</dbReference>
<dbReference type="EMBL" id="BQNJ01000001">
    <property type="protein sequence ID" value="GKG99052.1"/>
    <property type="molecule type" value="Genomic_DNA"/>
</dbReference>
<protein>
    <submittedName>
        <fullName evidence="6">Erythromycin biosynthesis sensory transduction protein EryC1</fullName>
    </submittedName>
</protein>
<organism evidence="6 7">
    <name type="scientific">Hungatella hathewayi</name>
    <dbReference type="NCBI Taxonomy" id="154046"/>
    <lineage>
        <taxon>Bacteria</taxon>
        <taxon>Bacillati</taxon>
        <taxon>Bacillota</taxon>
        <taxon>Clostridia</taxon>
        <taxon>Lachnospirales</taxon>
        <taxon>Lachnospiraceae</taxon>
        <taxon>Hungatella</taxon>
    </lineage>
</organism>
<feature type="modified residue" description="N6-(pyridoxal phosphate)lysine" evidence="4">
    <location>
        <position position="186"/>
    </location>
</feature>
<dbReference type="CDD" id="cd00616">
    <property type="entry name" value="AHBA_syn"/>
    <property type="match status" value="1"/>
</dbReference>
<feature type="active site" description="Proton acceptor" evidence="3">
    <location>
        <position position="186"/>
    </location>
</feature>
<dbReference type="PANTHER" id="PTHR30244">
    <property type="entry name" value="TRANSAMINASE"/>
    <property type="match status" value="1"/>
</dbReference>
<comment type="caution">
    <text evidence="6">The sequence shown here is derived from an EMBL/GenBank/DDBJ whole genome shotgun (WGS) entry which is preliminary data.</text>
</comment>
<dbReference type="InterPro" id="IPR015424">
    <property type="entry name" value="PyrdxlP-dep_Trfase"/>
</dbReference>
<dbReference type="Pfam" id="PF01041">
    <property type="entry name" value="DegT_DnrJ_EryC1"/>
    <property type="match status" value="1"/>
</dbReference>
<evidence type="ECO:0000256" key="1">
    <source>
        <dbReference type="ARBA" id="ARBA00022898"/>
    </source>
</evidence>
<proteinExistence type="inferred from homology"/>
<dbReference type="Proteomes" id="UP001055091">
    <property type="component" value="Unassembled WGS sequence"/>
</dbReference>
<dbReference type="GO" id="GO:0030170">
    <property type="term" value="F:pyridoxal phosphate binding"/>
    <property type="evidence" value="ECO:0007669"/>
    <property type="project" value="TreeGrafter"/>
</dbReference>
<gene>
    <name evidence="6" type="ORF">CE91St55_10340</name>
</gene>
<keyword evidence="1 4" id="KW-0663">Pyridoxal phosphate</keyword>
<dbReference type="Gene3D" id="3.90.1150.10">
    <property type="entry name" value="Aspartate Aminotransferase, domain 1"/>
    <property type="match status" value="1"/>
</dbReference>
<evidence type="ECO:0000256" key="2">
    <source>
        <dbReference type="ARBA" id="ARBA00037999"/>
    </source>
</evidence>
<dbReference type="InterPro" id="IPR015422">
    <property type="entry name" value="PyrdxlP-dep_Trfase_small"/>
</dbReference>
<dbReference type="RefSeq" id="WP_244052466.1">
    <property type="nucleotide sequence ID" value="NZ_BQNJ01000001.1"/>
</dbReference>
<evidence type="ECO:0000256" key="3">
    <source>
        <dbReference type="PIRSR" id="PIRSR000390-1"/>
    </source>
</evidence>
<reference evidence="6" key="1">
    <citation type="submission" date="2022-01" db="EMBL/GenBank/DDBJ databases">
        <title>Novel bile acid biosynthetic pathways are enriched in the microbiome of centenarians.</title>
        <authorList>
            <person name="Sato Y."/>
            <person name="Atarashi K."/>
            <person name="Plichta R.D."/>
            <person name="Arai Y."/>
            <person name="Sasajima S."/>
            <person name="Kearney M.S."/>
            <person name="Suda W."/>
            <person name="Takeshita K."/>
            <person name="Sasaki T."/>
            <person name="Okamoto S."/>
            <person name="Skelly N.A."/>
            <person name="Okamura Y."/>
            <person name="Vlamakis H."/>
            <person name="Li Y."/>
            <person name="Tanoue T."/>
            <person name="Takei H."/>
            <person name="Nittono H."/>
            <person name="Narushima S."/>
            <person name="Irie J."/>
            <person name="Itoh H."/>
            <person name="Moriya K."/>
            <person name="Sugiura Y."/>
            <person name="Suematsu M."/>
            <person name="Moritoki N."/>
            <person name="Shibata S."/>
            <person name="Littman R.D."/>
            <person name="Fischbach A.M."/>
            <person name="Uwamino Y."/>
            <person name="Inoue T."/>
            <person name="Honda A."/>
            <person name="Hattori M."/>
            <person name="Murai T."/>
            <person name="Xavier J.R."/>
            <person name="Hirose N."/>
            <person name="Honda K."/>
        </authorList>
    </citation>
    <scope>NUCLEOTIDE SEQUENCE</scope>
    <source>
        <strain evidence="6">CE91-St55</strain>
    </source>
</reference>
<evidence type="ECO:0000256" key="4">
    <source>
        <dbReference type="PIRSR" id="PIRSR000390-2"/>
    </source>
</evidence>